<dbReference type="Gene3D" id="2.160.10.10">
    <property type="entry name" value="Hexapeptide repeat proteins"/>
    <property type="match status" value="1"/>
</dbReference>
<name>A0AA37KK37_9BACT</name>
<dbReference type="AlphaFoldDB" id="A0AA37KK37"/>
<dbReference type="CDD" id="cd03349">
    <property type="entry name" value="LbH_XAT"/>
    <property type="match status" value="1"/>
</dbReference>
<organism evidence="2 3">
    <name type="scientific">Phocaeicola dorei</name>
    <dbReference type="NCBI Taxonomy" id="357276"/>
    <lineage>
        <taxon>Bacteria</taxon>
        <taxon>Pseudomonadati</taxon>
        <taxon>Bacteroidota</taxon>
        <taxon>Bacteroidia</taxon>
        <taxon>Bacteroidales</taxon>
        <taxon>Bacteroidaceae</taxon>
        <taxon>Phocaeicola</taxon>
    </lineage>
</organism>
<evidence type="ECO:0000256" key="1">
    <source>
        <dbReference type="ARBA" id="ARBA00007274"/>
    </source>
</evidence>
<comment type="caution">
    <text evidence="2">The sequence shown here is derived from an EMBL/GenBank/DDBJ whole genome shotgun (WGS) entry which is preliminary data.</text>
</comment>
<evidence type="ECO:0000313" key="3">
    <source>
        <dbReference type="Proteomes" id="UP001055104"/>
    </source>
</evidence>
<dbReference type="InterPro" id="IPR011004">
    <property type="entry name" value="Trimer_LpxA-like_sf"/>
</dbReference>
<dbReference type="PANTHER" id="PTHR43300">
    <property type="entry name" value="ACETYLTRANSFERASE"/>
    <property type="match status" value="1"/>
</dbReference>
<dbReference type="RefSeq" id="WP_007852258.1">
    <property type="nucleotide sequence ID" value="NZ_BQOA01000001.1"/>
</dbReference>
<dbReference type="Proteomes" id="UP001055104">
    <property type="component" value="Unassembled WGS sequence"/>
</dbReference>
<evidence type="ECO:0000313" key="2">
    <source>
        <dbReference type="EMBL" id="GKH82446.1"/>
    </source>
</evidence>
<proteinExistence type="inferred from homology"/>
<protein>
    <submittedName>
        <fullName evidence="2">Acetyltransferase</fullName>
    </submittedName>
</protein>
<sequence length="230" mass="26272">MKIIKRLIKYCILKIRLRNKVVFSFSVNIALSSKFEGMNKLHEHSSFCGKMGFGSYLGPNSYVVGNIGRFTSIAPFVRCNSGVHPYKLPYVTTSPSFYSLNLNHSQNGSTFAKQQMFKEHMFVDNDNKWIVNIGHDCWIGEHVFMVGGVTVNNGAVVLAHAVVTKDVPPYAIVGGIPAKVIGYRYDEETIAFLLKKCWWNNEIKWFEKHWMLLNDMNLLKAYYGEKTNDK</sequence>
<dbReference type="EMBL" id="BQOB01000001">
    <property type="protein sequence ID" value="GKH82446.1"/>
    <property type="molecule type" value="Genomic_DNA"/>
</dbReference>
<dbReference type="PANTHER" id="PTHR43300:SF11">
    <property type="entry name" value="ACETYLTRANSFERASE RV3034C-RELATED"/>
    <property type="match status" value="1"/>
</dbReference>
<accession>A0AA37KK37</accession>
<dbReference type="SUPFAM" id="SSF51161">
    <property type="entry name" value="Trimeric LpxA-like enzymes"/>
    <property type="match status" value="1"/>
</dbReference>
<comment type="similarity">
    <text evidence="1">Belongs to the transferase hexapeptide repeat family.</text>
</comment>
<dbReference type="InterPro" id="IPR050179">
    <property type="entry name" value="Trans_hexapeptide_repeat"/>
</dbReference>
<gene>
    <name evidence="2" type="ORF">CE91St7_33300</name>
</gene>
<reference evidence="2" key="1">
    <citation type="submission" date="2022-01" db="EMBL/GenBank/DDBJ databases">
        <title>Novel bile acid biosynthetic pathways are enriched in the microbiome of centenarians.</title>
        <authorList>
            <person name="Sato Y."/>
            <person name="Atarashi K."/>
            <person name="Plichta R.D."/>
            <person name="Arai Y."/>
            <person name="Sasajima S."/>
            <person name="Kearney M.S."/>
            <person name="Suda W."/>
            <person name="Takeshita K."/>
            <person name="Sasaki T."/>
            <person name="Okamoto S."/>
            <person name="Skelly N.A."/>
            <person name="Okamura Y."/>
            <person name="Vlamakis H."/>
            <person name="Li Y."/>
            <person name="Tanoue T."/>
            <person name="Takei H."/>
            <person name="Nittono H."/>
            <person name="Narushima S."/>
            <person name="Irie J."/>
            <person name="Itoh H."/>
            <person name="Moriya K."/>
            <person name="Sugiura Y."/>
            <person name="Suematsu M."/>
            <person name="Moritoki N."/>
            <person name="Shibata S."/>
            <person name="Littman R.D."/>
            <person name="Fischbach A.M."/>
            <person name="Uwamino Y."/>
            <person name="Inoue T."/>
            <person name="Honda A."/>
            <person name="Hattori M."/>
            <person name="Murai T."/>
            <person name="Xavier J.R."/>
            <person name="Hirose N."/>
            <person name="Honda K."/>
        </authorList>
    </citation>
    <scope>NUCLEOTIDE SEQUENCE</scope>
    <source>
        <strain evidence="2">CE91-St7</strain>
    </source>
</reference>